<proteinExistence type="predicted"/>
<keyword evidence="2" id="KW-1185">Reference proteome</keyword>
<accession>A0A3P8FPN9</accession>
<protein>
    <submittedName>
        <fullName evidence="1">Uncharacterized protein</fullName>
    </submittedName>
</protein>
<evidence type="ECO:0000313" key="2">
    <source>
        <dbReference type="Proteomes" id="UP000277204"/>
    </source>
</evidence>
<reference evidence="1 2" key="1">
    <citation type="submission" date="2018-11" db="EMBL/GenBank/DDBJ databases">
        <authorList>
            <consortium name="Pathogen Informatics"/>
        </authorList>
    </citation>
    <scope>NUCLEOTIDE SEQUENCE [LARGE SCALE GENOMIC DNA]</scope>
    <source>
        <strain evidence="1 2">Zambia</strain>
    </source>
</reference>
<dbReference type="AlphaFoldDB" id="A0A3P8FPN9"/>
<dbReference type="EMBL" id="UZAI01017411">
    <property type="protein sequence ID" value="VDP24223.1"/>
    <property type="molecule type" value="Genomic_DNA"/>
</dbReference>
<sequence>MFISQNASYPEGNFGGNQLLDSSISLSPLYSRYTIDLHVRIATVLHQSFLWLQPSQA</sequence>
<gene>
    <name evidence="1" type="ORF">SMRZ_LOCUS17582</name>
</gene>
<dbReference type="Proteomes" id="UP000277204">
    <property type="component" value="Unassembled WGS sequence"/>
</dbReference>
<evidence type="ECO:0000313" key="1">
    <source>
        <dbReference type="EMBL" id="VDP24223.1"/>
    </source>
</evidence>
<organism evidence="1 2">
    <name type="scientific">Schistosoma margrebowiei</name>
    <dbReference type="NCBI Taxonomy" id="48269"/>
    <lineage>
        <taxon>Eukaryota</taxon>
        <taxon>Metazoa</taxon>
        <taxon>Spiralia</taxon>
        <taxon>Lophotrochozoa</taxon>
        <taxon>Platyhelminthes</taxon>
        <taxon>Trematoda</taxon>
        <taxon>Digenea</taxon>
        <taxon>Strigeidida</taxon>
        <taxon>Schistosomatoidea</taxon>
        <taxon>Schistosomatidae</taxon>
        <taxon>Schistosoma</taxon>
    </lineage>
</organism>
<name>A0A3P8FPN9_9TREM</name>